<dbReference type="Gene3D" id="3.30.70.20">
    <property type="match status" value="3"/>
</dbReference>
<dbReference type="InterPro" id="IPR017896">
    <property type="entry name" value="4Fe4S_Fe-S-bd"/>
</dbReference>
<evidence type="ECO:0000256" key="6">
    <source>
        <dbReference type="ARBA" id="ARBA00023014"/>
    </source>
</evidence>
<evidence type="ECO:0000313" key="9">
    <source>
        <dbReference type="Proteomes" id="UP000003100"/>
    </source>
</evidence>
<comment type="caution">
    <text evidence="8">The sequence shown here is derived from an EMBL/GenBank/DDBJ whole genome shotgun (WGS) entry which is preliminary data.</text>
</comment>
<organism evidence="8 9">
    <name type="scientific">Blautia hydrogenotrophica (strain DSM 10507 / JCM 14656 / S5a33)</name>
    <name type="common">Ruminococcus hydrogenotrophicus</name>
    <dbReference type="NCBI Taxonomy" id="476272"/>
    <lineage>
        <taxon>Bacteria</taxon>
        <taxon>Bacillati</taxon>
        <taxon>Bacillota</taxon>
        <taxon>Clostridia</taxon>
        <taxon>Lachnospirales</taxon>
        <taxon>Lachnospiraceae</taxon>
        <taxon>Blautia</taxon>
    </lineage>
</organism>
<evidence type="ECO:0000256" key="5">
    <source>
        <dbReference type="ARBA" id="ARBA00023004"/>
    </source>
</evidence>
<proteinExistence type="predicted"/>
<dbReference type="GO" id="GO:0051539">
    <property type="term" value="F:4 iron, 4 sulfur cluster binding"/>
    <property type="evidence" value="ECO:0007669"/>
    <property type="project" value="UniProtKB-KW"/>
</dbReference>
<evidence type="ECO:0000256" key="4">
    <source>
        <dbReference type="ARBA" id="ARBA00022982"/>
    </source>
</evidence>
<evidence type="ECO:0000259" key="7">
    <source>
        <dbReference type="PROSITE" id="PS51379"/>
    </source>
</evidence>
<reference evidence="8 9" key="1">
    <citation type="submission" date="2009-01" db="EMBL/GenBank/DDBJ databases">
        <authorList>
            <person name="Fulton L."/>
            <person name="Clifton S."/>
            <person name="Fulton B."/>
            <person name="Xu J."/>
            <person name="Minx P."/>
            <person name="Pepin K.H."/>
            <person name="Johnson M."/>
            <person name="Bhonagiri V."/>
            <person name="Nash W.E."/>
            <person name="Mardis E.R."/>
            <person name="Wilson R.K."/>
        </authorList>
    </citation>
    <scope>NUCLEOTIDE SEQUENCE [LARGE SCALE GENOMIC DNA]</scope>
    <source>
        <strain evidence="9">DSM 10507 / JCM 14656 / S5a33</strain>
    </source>
</reference>
<evidence type="ECO:0000256" key="2">
    <source>
        <dbReference type="ARBA" id="ARBA00022485"/>
    </source>
</evidence>
<dbReference type="GeneID" id="86821143"/>
<dbReference type="SUPFAM" id="SSF54862">
    <property type="entry name" value="4Fe-4S ferredoxins"/>
    <property type="match status" value="1"/>
</dbReference>
<evidence type="ECO:0000256" key="3">
    <source>
        <dbReference type="ARBA" id="ARBA00022723"/>
    </source>
</evidence>
<evidence type="ECO:0000256" key="1">
    <source>
        <dbReference type="ARBA" id="ARBA00022448"/>
    </source>
</evidence>
<dbReference type="InterPro" id="IPR017900">
    <property type="entry name" value="4Fe4S_Fe_S_CS"/>
</dbReference>
<dbReference type="Pfam" id="PF00037">
    <property type="entry name" value="Fer4"/>
    <property type="match status" value="1"/>
</dbReference>
<dbReference type="Proteomes" id="UP000003100">
    <property type="component" value="Unassembled WGS sequence"/>
</dbReference>
<dbReference type="PATRIC" id="fig|476272.21.peg.1862"/>
<feature type="domain" description="4Fe-4S ferredoxin-type" evidence="7">
    <location>
        <begin position="2"/>
        <end position="32"/>
    </location>
</feature>
<dbReference type="Pfam" id="PF12800">
    <property type="entry name" value="Fer4_4"/>
    <property type="match status" value="1"/>
</dbReference>
<dbReference type="AlphaFoldDB" id="C0CNI9"/>
<dbReference type="PANTHER" id="PTHR42859:SF10">
    <property type="entry name" value="DIMETHYLSULFOXIDE REDUCTASE CHAIN B"/>
    <property type="match status" value="1"/>
</dbReference>
<keyword evidence="2" id="KW-0004">4Fe-4S</keyword>
<keyword evidence="5" id="KW-0408">Iron</keyword>
<dbReference type="PROSITE" id="PS00198">
    <property type="entry name" value="4FE4S_FER_1"/>
    <property type="match status" value="2"/>
</dbReference>
<keyword evidence="6" id="KW-0411">Iron-sulfur</keyword>
<dbReference type="PANTHER" id="PTHR42859">
    <property type="entry name" value="OXIDOREDUCTASE"/>
    <property type="match status" value="1"/>
</dbReference>
<dbReference type="eggNOG" id="COG0437">
    <property type="taxonomic scope" value="Bacteria"/>
</dbReference>
<dbReference type="EMBL" id="ACBZ01000129">
    <property type="protein sequence ID" value="EEG48665.1"/>
    <property type="molecule type" value="Genomic_DNA"/>
</dbReference>
<name>C0CNI9_BLAHS</name>
<gene>
    <name evidence="8" type="ORF">RUMHYD_02432</name>
</gene>
<dbReference type="Pfam" id="PF12838">
    <property type="entry name" value="Fer4_7"/>
    <property type="match status" value="1"/>
</dbReference>
<feature type="domain" description="4Fe-4S ferredoxin-type" evidence="7">
    <location>
        <begin position="107"/>
        <end position="130"/>
    </location>
</feature>
<dbReference type="PROSITE" id="PS51379">
    <property type="entry name" value="4FE4S_FER_2"/>
    <property type="match status" value="4"/>
</dbReference>
<dbReference type="GO" id="GO:0046872">
    <property type="term" value="F:metal ion binding"/>
    <property type="evidence" value="ECO:0007669"/>
    <property type="project" value="UniProtKB-KW"/>
</dbReference>
<keyword evidence="4" id="KW-0249">Electron transport</keyword>
<feature type="domain" description="4Fe-4S ferredoxin-type" evidence="7">
    <location>
        <begin position="44"/>
        <end position="73"/>
    </location>
</feature>
<keyword evidence="9" id="KW-1185">Reference proteome</keyword>
<evidence type="ECO:0000313" key="8">
    <source>
        <dbReference type="EMBL" id="EEG48665.1"/>
    </source>
</evidence>
<feature type="domain" description="4Fe-4S ferredoxin-type" evidence="7">
    <location>
        <begin position="74"/>
        <end position="103"/>
    </location>
</feature>
<dbReference type="InterPro" id="IPR050294">
    <property type="entry name" value="RnfB_subfamily"/>
</dbReference>
<sequence length="130" mass="13967">MKKLVVAKKDACMACKECEIACSEAFYKEFDDTKSCIQIGVKKDGETPKPMVCVQCGKCAEACPEGAITQNAKGVYMINKKKCVGCGKCVEACPFGLVVKADDKEYASKCIACGICVKACPMEVLEIKEA</sequence>
<keyword evidence="3" id="KW-0479">Metal-binding</keyword>
<accession>C0CNI9</accession>
<reference evidence="8 9" key="2">
    <citation type="submission" date="2009-02" db="EMBL/GenBank/DDBJ databases">
        <title>Draft genome sequence of Blautia hydrogenotrophica DSM 10507 (Ruminococcus hydrogenotrophicus DSM 10507).</title>
        <authorList>
            <person name="Sudarsanam P."/>
            <person name="Ley R."/>
            <person name="Guruge J."/>
            <person name="Turnbaugh P.J."/>
            <person name="Mahowald M."/>
            <person name="Liep D."/>
            <person name="Gordon J."/>
        </authorList>
    </citation>
    <scope>NUCLEOTIDE SEQUENCE [LARGE SCALE GENOMIC DNA]</scope>
    <source>
        <strain evidence="9">DSM 10507 / JCM 14656 / S5a33</strain>
    </source>
</reference>
<dbReference type="HOGENOM" id="CLU_043374_3_2_9"/>
<dbReference type="RefSeq" id="WP_005949766.1">
    <property type="nucleotide sequence ID" value="NZ_CP136423.1"/>
</dbReference>
<protein>
    <recommendedName>
        <fullName evidence="7">4Fe-4S ferredoxin-type domain-containing protein</fullName>
    </recommendedName>
</protein>
<keyword evidence="1" id="KW-0813">Transport</keyword>